<keyword evidence="3" id="KW-1185">Reference proteome</keyword>
<organism evidence="2 3">
    <name type="scientific">Dyadobacter sandarakinus</name>
    <dbReference type="NCBI Taxonomy" id="2747268"/>
    <lineage>
        <taxon>Bacteria</taxon>
        <taxon>Pseudomonadati</taxon>
        <taxon>Bacteroidota</taxon>
        <taxon>Cytophagia</taxon>
        <taxon>Cytophagales</taxon>
        <taxon>Spirosomataceae</taxon>
        <taxon>Dyadobacter</taxon>
    </lineage>
</organism>
<dbReference type="RefSeq" id="WP_204659977.1">
    <property type="nucleotide sequence ID" value="NZ_CP056775.1"/>
</dbReference>
<accession>A0ABX7ICS3</accession>
<evidence type="ECO:0000313" key="2">
    <source>
        <dbReference type="EMBL" id="QRR03785.1"/>
    </source>
</evidence>
<dbReference type="Proteomes" id="UP000612680">
    <property type="component" value="Chromosome"/>
</dbReference>
<feature type="signal peptide" evidence="1">
    <location>
        <begin position="1"/>
        <end position="29"/>
    </location>
</feature>
<sequence length="230" mass="26325">MKLLLHLRSTCSGIFVALLFFAFTNVCLAQEEDFPEITDEEVTEEVAEPEADENMTDQLEMGTLLFSSSSNTPVYGQYKLQIVHLQTYRKTEIWLRRKKNQQHFRDGITNVHYNTLDLPEGDYKIFGWKIESGNVTSFTIANFSLPFTIVAGKVNYFGDYFVNVKEVKNWSPIPKKQTTLIASDRFRIDYDQIKNRFPTLDISNTVSAIPDFQEGNSVYSGIFFKGIGAP</sequence>
<gene>
    <name evidence="2" type="ORF">HWI92_24170</name>
</gene>
<proteinExistence type="predicted"/>
<evidence type="ECO:0000256" key="1">
    <source>
        <dbReference type="SAM" id="SignalP"/>
    </source>
</evidence>
<keyword evidence="1" id="KW-0732">Signal</keyword>
<dbReference type="EMBL" id="CP056775">
    <property type="protein sequence ID" value="QRR03785.1"/>
    <property type="molecule type" value="Genomic_DNA"/>
</dbReference>
<protein>
    <submittedName>
        <fullName evidence="2">Uncharacterized protein</fullName>
    </submittedName>
</protein>
<evidence type="ECO:0000313" key="3">
    <source>
        <dbReference type="Proteomes" id="UP000612680"/>
    </source>
</evidence>
<feature type="chain" id="PRO_5045933941" evidence="1">
    <location>
        <begin position="30"/>
        <end position="230"/>
    </location>
</feature>
<name>A0ABX7ICS3_9BACT</name>
<reference evidence="2 3" key="1">
    <citation type="submission" date="2020-06" db="EMBL/GenBank/DDBJ databases">
        <title>Dyadobacter sandarakinus sp. nov., isolated from the soil of the Arctic Yellow River Station.</title>
        <authorList>
            <person name="Zhang Y."/>
            <person name="Peng F."/>
        </authorList>
    </citation>
    <scope>NUCLEOTIDE SEQUENCE [LARGE SCALE GENOMIC DNA]</scope>
    <source>
        <strain evidence="2 3">Q3-56</strain>
    </source>
</reference>